<evidence type="ECO:0000256" key="8">
    <source>
        <dbReference type="SAM" id="MobiDB-lite"/>
    </source>
</evidence>
<dbReference type="PRINTS" id="PR00385">
    <property type="entry name" value="P450"/>
</dbReference>
<gene>
    <name evidence="9" type="primary">mycG_1</name>
    <name evidence="9" type="ORF">ACRB68_10040</name>
</gene>
<dbReference type="InterPro" id="IPR001128">
    <property type="entry name" value="Cyt_P450"/>
</dbReference>
<evidence type="ECO:0000256" key="5">
    <source>
        <dbReference type="ARBA" id="ARBA00023004"/>
    </source>
</evidence>
<dbReference type="Gene3D" id="1.10.630.10">
    <property type="entry name" value="Cytochrome P450"/>
    <property type="match status" value="1"/>
</dbReference>
<keyword evidence="3 7" id="KW-0479">Metal-binding</keyword>
<evidence type="ECO:0000256" key="4">
    <source>
        <dbReference type="ARBA" id="ARBA00023002"/>
    </source>
</evidence>
<dbReference type="EC" id="1.14.-.-" evidence="9"/>
<keyword evidence="4 7" id="KW-0560">Oxidoreductase</keyword>
<dbReference type="CDD" id="cd11031">
    <property type="entry name" value="Cyp158A-like"/>
    <property type="match status" value="1"/>
</dbReference>
<sequence>MNDWHPQRRGQSCEGSDVAPQDRIPGFPFRPSTHPLGLSAEGTALSRHGPVSPVRLPGGQDAWFVTGHRACQEVFRDEAAFRRGDADAIAPFPALQGLVLVLDGPEHRGVRRLVSDRFTPAAVEPLRPRVRRVADRLVDGIAAHGGPVDLVAALALPLPLTVIGDLMDVPEKDRDRLRYWGDGLLSPGGGGAAAQAATTAIVGYMAALLAERRADPGDDLVSLIAVRAREAGIDDLPAALLAVALIVAGWETTAGALATFVYTLLTERHPDGGTLYRFLHEHPEHVPSAVEELLRFLPNSVYAAAQPRRAACPVDLGGTAVAAGDVVIPALDHAGRDPAEFPDPERLDLTRTPNRHLAFGLGPHVCLGAALARQELQVALAALTRRLPDLELAVPPGELDWTPETMIRRPRALPVRWKGAMERCEGR</sequence>
<dbReference type="Proteomes" id="UP000487268">
    <property type="component" value="Unassembled WGS sequence"/>
</dbReference>
<dbReference type="PANTHER" id="PTHR46696:SF1">
    <property type="entry name" value="CYTOCHROME P450 YJIB-RELATED"/>
    <property type="match status" value="1"/>
</dbReference>
<dbReference type="InterPro" id="IPR036396">
    <property type="entry name" value="Cyt_P450_sf"/>
</dbReference>
<name>A0A7K0BP45_9ACTN</name>
<reference evidence="9 10" key="1">
    <citation type="submission" date="2019-10" db="EMBL/GenBank/DDBJ databases">
        <title>Actinomadura rubteroloni sp. nov. and Actinomadura macrotermitis sp. nov., isolated from the gut of fungus growing-termite Macrotermes natalensis.</title>
        <authorList>
            <person name="Benndorf R."/>
            <person name="Martin K."/>
            <person name="Kuefner M."/>
            <person name="De Beer W."/>
            <person name="Kaster A.-K."/>
            <person name="Vollmers J."/>
            <person name="Poulsen M."/>
            <person name="Beemelmanns C."/>
        </authorList>
    </citation>
    <scope>NUCLEOTIDE SEQUENCE [LARGE SCALE GENOMIC DNA]</scope>
    <source>
        <strain evidence="9 10">RB68</strain>
    </source>
</reference>
<comment type="similarity">
    <text evidence="1 7">Belongs to the cytochrome P450 family.</text>
</comment>
<evidence type="ECO:0000256" key="3">
    <source>
        <dbReference type="ARBA" id="ARBA00022723"/>
    </source>
</evidence>
<accession>A0A7K0BP45</accession>
<dbReference type="InterPro" id="IPR017972">
    <property type="entry name" value="Cyt_P450_CS"/>
</dbReference>
<dbReference type="PROSITE" id="PS00086">
    <property type="entry name" value="CYTOCHROME_P450"/>
    <property type="match status" value="1"/>
</dbReference>
<dbReference type="GO" id="GO:0016705">
    <property type="term" value="F:oxidoreductase activity, acting on paired donors, with incorporation or reduction of molecular oxygen"/>
    <property type="evidence" value="ECO:0007669"/>
    <property type="project" value="InterPro"/>
</dbReference>
<evidence type="ECO:0000313" key="9">
    <source>
        <dbReference type="EMBL" id="MQY02969.1"/>
    </source>
</evidence>
<evidence type="ECO:0000256" key="6">
    <source>
        <dbReference type="ARBA" id="ARBA00023033"/>
    </source>
</evidence>
<dbReference type="GO" id="GO:0020037">
    <property type="term" value="F:heme binding"/>
    <property type="evidence" value="ECO:0007669"/>
    <property type="project" value="InterPro"/>
</dbReference>
<protein>
    <submittedName>
        <fullName evidence="9">Mycinamicin IV hydroxylase/epoxidase</fullName>
        <ecNumber evidence="9">1.14.-.-</ecNumber>
    </submittedName>
</protein>
<dbReference type="InterPro" id="IPR002397">
    <property type="entry name" value="Cyt_P450_B"/>
</dbReference>
<dbReference type="EMBL" id="WEGH01000001">
    <property type="protein sequence ID" value="MQY02969.1"/>
    <property type="molecule type" value="Genomic_DNA"/>
</dbReference>
<comment type="caution">
    <text evidence="9">The sequence shown here is derived from an EMBL/GenBank/DDBJ whole genome shotgun (WGS) entry which is preliminary data.</text>
</comment>
<keyword evidence="10" id="KW-1185">Reference proteome</keyword>
<feature type="region of interest" description="Disordered" evidence="8">
    <location>
        <begin position="1"/>
        <end position="45"/>
    </location>
</feature>
<dbReference type="GO" id="GO:0004497">
    <property type="term" value="F:monooxygenase activity"/>
    <property type="evidence" value="ECO:0007669"/>
    <property type="project" value="UniProtKB-KW"/>
</dbReference>
<evidence type="ECO:0000256" key="2">
    <source>
        <dbReference type="ARBA" id="ARBA00022617"/>
    </source>
</evidence>
<evidence type="ECO:0000256" key="1">
    <source>
        <dbReference type="ARBA" id="ARBA00010617"/>
    </source>
</evidence>
<organism evidence="9 10">
    <name type="scientific">Actinomadura macrotermitis</name>
    <dbReference type="NCBI Taxonomy" id="2585200"/>
    <lineage>
        <taxon>Bacteria</taxon>
        <taxon>Bacillati</taxon>
        <taxon>Actinomycetota</taxon>
        <taxon>Actinomycetes</taxon>
        <taxon>Streptosporangiales</taxon>
        <taxon>Thermomonosporaceae</taxon>
        <taxon>Actinomadura</taxon>
    </lineage>
</organism>
<dbReference type="SUPFAM" id="SSF48264">
    <property type="entry name" value="Cytochrome P450"/>
    <property type="match status" value="1"/>
</dbReference>
<dbReference type="FunFam" id="1.10.630.10:FF:000018">
    <property type="entry name" value="Cytochrome P450 monooxygenase"/>
    <property type="match status" value="1"/>
</dbReference>
<dbReference type="PRINTS" id="PR00359">
    <property type="entry name" value="BP450"/>
</dbReference>
<keyword evidence="2 7" id="KW-0349">Heme</keyword>
<proteinExistence type="inferred from homology"/>
<evidence type="ECO:0000256" key="7">
    <source>
        <dbReference type="RuleBase" id="RU000461"/>
    </source>
</evidence>
<keyword evidence="6 7" id="KW-0503">Monooxygenase</keyword>
<evidence type="ECO:0000313" key="10">
    <source>
        <dbReference type="Proteomes" id="UP000487268"/>
    </source>
</evidence>
<dbReference type="GO" id="GO:0005506">
    <property type="term" value="F:iron ion binding"/>
    <property type="evidence" value="ECO:0007669"/>
    <property type="project" value="InterPro"/>
</dbReference>
<dbReference type="Pfam" id="PF00067">
    <property type="entry name" value="p450"/>
    <property type="match status" value="1"/>
</dbReference>
<dbReference type="AlphaFoldDB" id="A0A7K0BP45"/>
<keyword evidence="5 7" id="KW-0408">Iron</keyword>
<dbReference type="PANTHER" id="PTHR46696">
    <property type="entry name" value="P450, PUTATIVE (EUROFUNG)-RELATED"/>
    <property type="match status" value="1"/>
</dbReference>